<comment type="caution">
    <text evidence="1">The sequence shown here is derived from an EMBL/GenBank/DDBJ whole genome shotgun (WGS) entry which is preliminary data.</text>
</comment>
<protein>
    <submittedName>
        <fullName evidence="1">O-fucosyltransferase 16</fullName>
    </submittedName>
</protein>
<keyword evidence="2" id="KW-1185">Reference proteome</keyword>
<dbReference type="Proteomes" id="UP000829398">
    <property type="component" value="Chromosome 5"/>
</dbReference>
<gene>
    <name evidence="1" type="ORF">KPL71_016995</name>
</gene>
<organism evidence="1 2">
    <name type="scientific">Citrus sinensis</name>
    <name type="common">Sweet orange</name>
    <name type="synonym">Citrus aurantium var. sinensis</name>
    <dbReference type="NCBI Taxonomy" id="2711"/>
    <lineage>
        <taxon>Eukaryota</taxon>
        <taxon>Viridiplantae</taxon>
        <taxon>Streptophyta</taxon>
        <taxon>Embryophyta</taxon>
        <taxon>Tracheophyta</taxon>
        <taxon>Spermatophyta</taxon>
        <taxon>Magnoliopsida</taxon>
        <taxon>eudicotyledons</taxon>
        <taxon>Gunneridae</taxon>
        <taxon>Pentapetalae</taxon>
        <taxon>rosids</taxon>
        <taxon>malvids</taxon>
        <taxon>Sapindales</taxon>
        <taxon>Rutaceae</taxon>
        <taxon>Aurantioideae</taxon>
        <taxon>Citrus</taxon>
    </lineage>
</organism>
<accession>A0ACB8KYJ9</accession>
<dbReference type="EMBL" id="CM039174">
    <property type="protein sequence ID" value="KAH9759477.1"/>
    <property type="molecule type" value="Genomic_DNA"/>
</dbReference>
<name>A0ACB8KYJ9_CITSI</name>
<reference evidence="2" key="1">
    <citation type="journal article" date="2023" name="Hortic. Res.">
        <title>A chromosome-level phased genome enabling allele-level studies in sweet orange: a case study on citrus Huanglongbing tolerance.</title>
        <authorList>
            <person name="Wu B."/>
            <person name="Yu Q."/>
            <person name="Deng Z."/>
            <person name="Duan Y."/>
            <person name="Luo F."/>
            <person name="Gmitter F. Jr."/>
        </authorList>
    </citation>
    <scope>NUCLEOTIDE SEQUENCE [LARGE SCALE GENOMIC DNA]</scope>
    <source>
        <strain evidence="2">cv. Valencia</strain>
    </source>
</reference>
<proteinExistence type="predicted"/>
<sequence length="517" mass="59182">MAFQRRRQHHNHQHRLRVVVPIISSVFSALLILFALLSFLAPSPSDTDHLHHPRRFTSTDNVDGPTGVPVFRVQIIDAVVAARILNATLVIPKLDQKSFWKDASDFSEIFDVDRFISVLSKDVKIIKQIPRKGGKSLTPYHMRVPRKCNEKCYQNRVLPVLLKRHAVQLSKFDYRLANKLDTDLQKLRCRVNYHALSFTDSIQKMGEKLVHQMRMKGKHYIALHLRFEPDMLAFSGCYYGGGDKERKELGAIRKRWKTLHISNPDKERRHGKCPLTPLEVGLMLRALGYGSDVHIYVASGEVYGGEETLAPLKALFPNFYSKETIASKELEPFSSFSSRMAALDFIVCDESDIFVTNNNGNMAKILAGRRKYFGHKPTIRPNAKKLYRLFLNQTSTTWDTFASKVRSYQRGFMGEPNEVRPGRGEFHENPATCICEDSEARTKKDSVPRKYGKGDSLTRKEVMVSDDQNDEDDPEWSDPDDDEDQRGLQDKELNNGTVLDYDSIISEEPELEEMLSD</sequence>
<evidence type="ECO:0000313" key="2">
    <source>
        <dbReference type="Proteomes" id="UP000829398"/>
    </source>
</evidence>
<evidence type="ECO:0000313" key="1">
    <source>
        <dbReference type="EMBL" id="KAH9759477.1"/>
    </source>
</evidence>